<dbReference type="Proteomes" id="UP000822688">
    <property type="component" value="Chromosome 12"/>
</dbReference>
<comment type="caution">
    <text evidence="1">The sequence shown here is derived from an EMBL/GenBank/DDBJ whole genome shotgun (WGS) entry which is preliminary data.</text>
</comment>
<proteinExistence type="predicted"/>
<accession>A0A8T0G608</accession>
<gene>
    <name evidence="1" type="ORF">KC19_12G018000</name>
</gene>
<keyword evidence="2" id="KW-1185">Reference proteome</keyword>
<evidence type="ECO:0000313" key="2">
    <source>
        <dbReference type="Proteomes" id="UP000822688"/>
    </source>
</evidence>
<protein>
    <submittedName>
        <fullName evidence="1">Uncharacterized protein</fullName>
    </submittedName>
</protein>
<dbReference type="EMBL" id="CM026433">
    <property type="protein sequence ID" value="KAG0553529.1"/>
    <property type="molecule type" value="Genomic_DNA"/>
</dbReference>
<name>A0A8T0G608_CERPU</name>
<reference evidence="1" key="1">
    <citation type="submission" date="2020-06" db="EMBL/GenBank/DDBJ databases">
        <title>WGS assembly of Ceratodon purpureus strain R40.</title>
        <authorList>
            <person name="Carey S.B."/>
            <person name="Jenkins J."/>
            <person name="Shu S."/>
            <person name="Lovell J.T."/>
            <person name="Sreedasyam A."/>
            <person name="Maumus F."/>
            <person name="Tiley G.P."/>
            <person name="Fernandez-Pozo N."/>
            <person name="Barry K."/>
            <person name="Chen C."/>
            <person name="Wang M."/>
            <person name="Lipzen A."/>
            <person name="Daum C."/>
            <person name="Saski C.A."/>
            <person name="Payton A.C."/>
            <person name="Mcbreen J.C."/>
            <person name="Conrad R.E."/>
            <person name="Kollar L.M."/>
            <person name="Olsson S."/>
            <person name="Huttunen S."/>
            <person name="Landis J.B."/>
            <person name="Wickett N.J."/>
            <person name="Johnson M.G."/>
            <person name="Rensing S.A."/>
            <person name="Grimwood J."/>
            <person name="Schmutz J."/>
            <person name="Mcdaniel S.F."/>
        </authorList>
    </citation>
    <scope>NUCLEOTIDE SEQUENCE</scope>
    <source>
        <strain evidence="1">R40</strain>
    </source>
</reference>
<sequence length="125" mass="14074">MHIAFFLRLIYKIRTACPCLMMIRRPPARTRREKLQGLSETKIDCPVTLSLTERHSVFASAWESLQMPCAFTILAQEFQSGMARHNPRKFSGDDSGERNENHTCARILLSSPSLSPPSSPPAQTT</sequence>
<dbReference type="AlphaFoldDB" id="A0A8T0G608"/>
<evidence type="ECO:0000313" key="1">
    <source>
        <dbReference type="EMBL" id="KAG0553529.1"/>
    </source>
</evidence>
<organism evidence="1 2">
    <name type="scientific">Ceratodon purpureus</name>
    <name type="common">Fire moss</name>
    <name type="synonym">Dicranum purpureum</name>
    <dbReference type="NCBI Taxonomy" id="3225"/>
    <lineage>
        <taxon>Eukaryota</taxon>
        <taxon>Viridiplantae</taxon>
        <taxon>Streptophyta</taxon>
        <taxon>Embryophyta</taxon>
        <taxon>Bryophyta</taxon>
        <taxon>Bryophytina</taxon>
        <taxon>Bryopsida</taxon>
        <taxon>Dicranidae</taxon>
        <taxon>Pseudoditrichales</taxon>
        <taxon>Ditrichaceae</taxon>
        <taxon>Ceratodon</taxon>
    </lineage>
</organism>